<evidence type="ECO:0000256" key="6">
    <source>
        <dbReference type="ARBA" id="ARBA00022989"/>
    </source>
</evidence>
<reference evidence="11" key="1">
    <citation type="submission" date="2021-01" db="EMBL/GenBank/DDBJ databases">
        <authorList>
            <person name="Corre E."/>
            <person name="Pelletier E."/>
            <person name="Niang G."/>
            <person name="Scheremetjew M."/>
            <person name="Finn R."/>
            <person name="Kale V."/>
            <person name="Holt S."/>
            <person name="Cochrane G."/>
            <person name="Meng A."/>
            <person name="Brown T."/>
            <person name="Cohen L."/>
        </authorList>
    </citation>
    <scope>NUCLEOTIDE SEQUENCE</scope>
    <source>
        <strain evidence="11">CCAP1064/1</strain>
    </source>
</reference>
<feature type="transmembrane region" description="Helical" evidence="10">
    <location>
        <begin position="35"/>
        <end position="60"/>
    </location>
</feature>
<keyword evidence="9 10" id="KW-0275">Fatty acid biosynthesis</keyword>
<dbReference type="AlphaFoldDB" id="A0A7S0GIU9"/>
<evidence type="ECO:0000313" key="11">
    <source>
        <dbReference type="EMBL" id="CAD8422871.1"/>
    </source>
</evidence>
<dbReference type="GO" id="GO:0009922">
    <property type="term" value="F:fatty acid elongase activity"/>
    <property type="evidence" value="ECO:0007669"/>
    <property type="project" value="InterPro"/>
</dbReference>
<keyword evidence="5 10" id="KW-0276">Fatty acid metabolism</keyword>
<comment type="similarity">
    <text evidence="10">Belongs to the ELO family.</text>
</comment>
<keyword evidence="7 10" id="KW-0443">Lipid metabolism</keyword>
<dbReference type="GO" id="GO:0034625">
    <property type="term" value="P:fatty acid elongation, monounsaturated fatty acid"/>
    <property type="evidence" value="ECO:0007669"/>
    <property type="project" value="TreeGrafter"/>
</dbReference>
<evidence type="ECO:0000256" key="5">
    <source>
        <dbReference type="ARBA" id="ARBA00022832"/>
    </source>
</evidence>
<keyword evidence="4 10" id="KW-0812">Transmembrane</keyword>
<keyword evidence="6 10" id="KW-1133">Transmembrane helix</keyword>
<organism evidence="11">
    <name type="scientific">Proboscia inermis</name>
    <dbReference type="NCBI Taxonomy" id="420281"/>
    <lineage>
        <taxon>Eukaryota</taxon>
        <taxon>Sar</taxon>
        <taxon>Stramenopiles</taxon>
        <taxon>Ochrophyta</taxon>
        <taxon>Bacillariophyta</taxon>
        <taxon>Coscinodiscophyceae</taxon>
        <taxon>Rhizosoleniophycidae</taxon>
        <taxon>Rhizosoleniales</taxon>
        <taxon>Rhizosoleniaceae</taxon>
        <taxon>Proboscia</taxon>
    </lineage>
</organism>
<keyword evidence="3 10" id="KW-0808">Transferase</keyword>
<dbReference type="EC" id="2.3.1.-" evidence="10"/>
<sequence length="116" mass="13307">MAPFFAAMNFSVHAFMYGYYFLMAMHMKPKWLNPIFITGAQILQMIAGICLSVAGVVFYVQNRYAVYNGHADTCELKGNVITAAILMYTSYLVLFVKFFTERFSNVDINLSMKKRK</sequence>
<dbReference type="EMBL" id="HBEL01040871">
    <property type="protein sequence ID" value="CAD8422871.1"/>
    <property type="molecule type" value="Transcribed_RNA"/>
</dbReference>
<dbReference type="GO" id="GO:0030148">
    <property type="term" value="P:sphingolipid biosynthetic process"/>
    <property type="evidence" value="ECO:0007669"/>
    <property type="project" value="TreeGrafter"/>
</dbReference>
<feature type="transmembrane region" description="Helical" evidence="10">
    <location>
        <begin position="6"/>
        <end position="23"/>
    </location>
</feature>
<evidence type="ECO:0000256" key="10">
    <source>
        <dbReference type="RuleBase" id="RU361115"/>
    </source>
</evidence>
<evidence type="ECO:0000256" key="7">
    <source>
        <dbReference type="ARBA" id="ARBA00023098"/>
    </source>
</evidence>
<keyword evidence="8 10" id="KW-0472">Membrane</keyword>
<gene>
    <name evidence="11" type="ORF">PINE0816_LOCUS19028</name>
</gene>
<comment type="catalytic activity">
    <reaction evidence="10">
        <text>an acyl-CoA + malonyl-CoA + H(+) = a 3-oxoacyl-CoA + CO2 + CoA</text>
        <dbReference type="Rhea" id="RHEA:50252"/>
        <dbReference type="ChEBI" id="CHEBI:15378"/>
        <dbReference type="ChEBI" id="CHEBI:16526"/>
        <dbReference type="ChEBI" id="CHEBI:57287"/>
        <dbReference type="ChEBI" id="CHEBI:57384"/>
        <dbReference type="ChEBI" id="CHEBI:58342"/>
        <dbReference type="ChEBI" id="CHEBI:90726"/>
    </reaction>
    <physiologicalReaction direction="left-to-right" evidence="10">
        <dbReference type="Rhea" id="RHEA:50253"/>
    </physiologicalReaction>
</comment>
<evidence type="ECO:0000256" key="2">
    <source>
        <dbReference type="ARBA" id="ARBA00022516"/>
    </source>
</evidence>
<keyword evidence="2 10" id="KW-0444">Lipid biosynthesis</keyword>
<dbReference type="GO" id="GO:0034626">
    <property type="term" value="P:fatty acid elongation, polyunsaturated fatty acid"/>
    <property type="evidence" value="ECO:0007669"/>
    <property type="project" value="TreeGrafter"/>
</dbReference>
<accession>A0A7S0GIU9</accession>
<dbReference type="Pfam" id="PF01151">
    <property type="entry name" value="ELO"/>
    <property type="match status" value="1"/>
</dbReference>
<evidence type="ECO:0000256" key="8">
    <source>
        <dbReference type="ARBA" id="ARBA00023136"/>
    </source>
</evidence>
<evidence type="ECO:0000256" key="3">
    <source>
        <dbReference type="ARBA" id="ARBA00022679"/>
    </source>
</evidence>
<protein>
    <recommendedName>
        <fullName evidence="10">Elongation of fatty acids protein</fullName>
        <ecNumber evidence="10">2.3.1.-</ecNumber>
    </recommendedName>
</protein>
<comment type="caution">
    <text evidence="10">Lacks conserved residue(s) required for the propagation of feature annotation.</text>
</comment>
<dbReference type="PANTHER" id="PTHR11157:SF17">
    <property type="entry name" value="ELONGATION OF VERY LONG CHAIN FATTY ACIDS PROTEIN 6"/>
    <property type="match status" value="1"/>
</dbReference>
<dbReference type="InterPro" id="IPR002076">
    <property type="entry name" value="ELO_fam"/>
</dbReference>
<proteinExistence type="inferred from homology"/>
<dbReference type="GO" id="GO:0042761">
    <property type="term" value="P:very long-chain fatty acid biosynthetic process"/>
    <property type="evidence" value="ECO:0007669"/>
    <property type="project" value="TreeGrafter"/>
</dbReference>
<comment type="subcellular location">
    <subcellularLocation>
        <location evidence="1">Membrane</location>
        <topology evidence="1">Multi-pass membrane protein</topology>
    </subcellularLocation>
</comment>
<name>A0A7S0GIU9_9STRA</name>
<evidence type="ECO:0000256" key="4">
    <source>
        <dbReference type="ARBA" id="ARBA00022692"/>
    </source>
</evidence>
<evidence type="ECO:0000256" key="9">
    <source>
        <dbReference type="ARBA" id="ARBA00023160"/>
    </source>
</evidence>
<feature type="transmembrane region" description="Helical" evidence="10">
    <location>
        <begin position="80"/>
        <end position="99"/>
    </location>
</feature>
<dbReference type="GO" id="GO:0005789">
    <property type="term" value="C:endoplasmic reticulum membrane"/>
    <property type="evidence" value="ECO:0007669"/>
    <property type="project" value="TreeGrafter"/>
</dbReference>
<evidence type="ECO:0000256" key="1">
    <source>
        <dbReference type="ARBA" id="ARBA00004141"/>
    </source>
</evidence>
<dbReference type="PANTHER" id="PTHR11157">
    <property type="entry name" value="FATTY ACID ACYL TRANSFERASE-RELATED"/>
    <property type="match status" value="1"/>
</dbReference>
<dbReference type="GO" id="GO:0019367">
    <property type="term" value="P:fatty acid elongation, saturated fatty acid"/>
    <property type="evidence" value="ECO:0007669"/>
    <property type="project" value="TreeGrafter"/>
</dbReference>